<dbReference type="AlphaFoldDB" id="A0A4W3GDY6"/>
<reference evidence="16" key="2">
    <citation type="journal article" date="2007" name="PLoS Biol.">
        <title>Survey sequencing and comparative analysis of the elephant shark (Callorhinchus milii) genome.</title>
        <authorList>
            <person name="Venkatesh B."/>
            <person name="Kirkness E.F."/>
            <person name="Loh Y.H."/>
            <person name="Halpern A.L."/>
            <person name="Lee A.P."/>
            <person name="Johnson J."/>
            <person name="Dandona N."/>
            <person name="Viswanathan L.D."/>
            <person name="Tay A."/>
            <person name="Venter J.C."/>
            <person name="Strausberg R.L."/>
            <person name="Brenner S."/>
        </authorList>
    </citation>
    <scope>NUCLEOTIDE SEQUENCE [LARGE SCALE GENOMIC DNA]</scope>
</reference>
<dbReference type="GO" id="GO:0007200">
    <property type="term" value="P:phospholipase C-activating G protein-coupled receptor signaling pathway"/>
    <property type="evidence" value="ECO:0007669"/>
    <property type="project" value="TreeGrafter"/>
</dbReference>
<reference evidence="15" key="4">
    <citation type="submission" date="2025-08" db="UniProtKB">
        <authorList>
            <consortium name="Ensembl"/>
        </authorList>
    </citation>
    <scope>IDENTIFICATION</scope>
</reference>
<dbReference type="PRINTS" id="PR01476">
    <property type="entry name" value="LTBRECEPTOR"/>
</dbReference>
<keyword evidence="10" id="KW-0807">Transducer</keyword>
<dbReference type="InterPro" id="IPR000276">
    <property type="entry name" value="GPCR_Rhodpsn"/>
</dbReference>
<reference evidence="16" key="3">
    <citation type="journal article" date="2014" name="Nature">
        <title>Elephant shark genome provides unique insights into gnathostome evolution.</title>
        <authorList>
            <consortium name="International Elephant Shark Genome Sequencing Consortium"/>
            <person name="Venkatesh B."/>
            <person name="Lee A.P."/>
            <person name="Ravi V."/>
            <person name="Maurya A.K."/>
            <person name="Lian M.M."/>
            <person name="Swann J.B."/>
            <person name="Ohta Y."/>
            <person name="Flajnik M.F."/>
            <person name="Sutoh Y."/>
            <person name="Kasahara M."/>
            <person name="Hoon S."/>
            <person name="Gangu V."/>
            <person name="Roy S.W."/>
            <person name="Irimia M."/>
            <person name="Korzh V."/>
            <person name="Kondrychyn I."/>
            <person name="Lim Z.W."/>
            <person name="Tay B.H."/>
            <person name="Tohari S."/>
            <person name="Kong K.W."/>
            <person name="Ho S."/>
            <person name="Lorente-Galdos B."/>
            <person name="Quilez J."/>
            <person name="Marques-Bonet T."/>
            <person name="Raney B.J."/>
            <person name="Ingham P.W."/>
            <person name="Tay A."/>
            <person name="Hillier L.W."/>
            <person name="Minx P."/>
            <person name="Boehm T."/>
            <person name="Wilson R.K."/>
            <person name="Brenner S."/>
            <person name="Warren W.C."/>
        </authorList>
    </citation>
    <scope>NUCLEOTIDE SEQUENCE [LARGE SCALE GENOMIC DNA]</scope>
</reference>
<evidence type="ECO:0000256" key="3">
    <source>
        <dbReference type="ARBA" id="ARBA00022553"/>
    </source>
</evidence>
<dbReference type="Proteomes" id="UP000314986">
    <property type="component" value="Unassembled WGS sequence"/>
</dbReference>
<evidence type="ECO:0000256" key="4">
    <source>
        <dbReference type="ARBA" id="ARBA00022692"/>
    </source>
</evidence>
<keyword evidence="2" id="KW-1003">Cell membrane</keyword>
<feature type="domain" description="G-protein coupled receptors family 1 profile" evidence="14">
    <location>
        <begin position="44"/>
        <end position="306"/>
    </location>
</feature>
<sequence>TPPLTPHSPCTPGVRPLACLNPLTPPLSPGSVILALAMLVGLPGNALTVWTVLFRMRGPRARTPTCLLVLNLAAADACVLLTCPFWIHFLVRESWSFGRVACKAFHYLCCLNMYASVFLIALMALDRLLAVSRPFLSLRLRRAPGSRLWALLAGLWALAGVMALPAPYFREVECRGCELVCEPTHSRPNQALFHYLTETVCSFLLPLGVLVGSYAAVGRRLRAAAWGGSATGRRSRAGALIWAVVLAFALLWMPYHLLNLAQVAAEVARGSEGQGAAGRLLGRIKEQRPVVTAIAFISSSVNPVLYAFTGLDLIRTSGLGFLAKLFEVTLLESPGAGSRIRDRDGDGDGSRIRDGDGSRGPGSQPLSKLPSSSPSHPPENHRELEFCAANAD</sequence>
<evidence type="ECO:0000256" key="9">
    <source>
        <dbReference type="ARBA" id="ARBA00023180"/>
    </source>
</evidence>
<evidence type="ECO:0000256" key="8">
    <source>
        <dbReference type="ARBA" id="ARBA00023170"/>
    </source>
</evidence>
<dbReference type="PROSITE" id="PS50262">
    <property type="entry name" value="G_PROTEIN_RECEP_F1_2"/>
    <property type="match status" value="1"/>
</dbReference>
<dbReference type="InterPro" id="IPR003981">
    <property type="entry name" value="Leukotriene_B4_rcpt"/>
</dbReference>
<dbReference type="InterPro" id="IPR000826">
    <property type="entry name" value="Formyl_rcpt-rel"/>
</dbReference>
<dbReference type="GO" id="GO:0006954">
    <property type="term" value="P:inflammatory response"/>
    <property type="evidence" value="ECO:0007669"/>
    <property type="project" value="TreeGrafter"/>
</dbReference>
<evidence type="ECO:0000256" key="1">
    <source>
        <dbReference type="ARBA" id="ARBA00004651"/>
    </source>
</evidence>
<feature type="transmembrane region" description="Helical" evidence="13">
    <location>
        <begin position="104"/>
        <end position="125"/>
    </location>
</feature>
<protein>
    <submittedName>
        <fullName evidence="15">Leukotriene B4 receptor</fullName>
    </submittedName>
</protein>
<evidence type="ECO:0000256" key="10">
    <source>
        <dbReference type="ARBA" id="ARBA00023224"/>
    </source>
</evidence>
<keyword evidence="7 13" id="KW-0472">Membrane</keyword>
<evidence type="ECO:0000256" key="6">
    <source>
        <dbReference type="ARBA" id="ARBA00023040"/>
    </source>
</evidence>
<feature type="transmembrane region" description="Helical" evidence="13">
    <location>
        <begin position="66"/>
        <end position="89"/>
    </location>
</feature>
<comment type="similarity">
    <text evidence="11">Belongs to the chemokine-like receptor (CMKLR) family.</text>
</comment>
<dbReference type="STRING" id="7868.ENSCMIP00000001556"/>
<evidence type="ECO:0000256" key="11">
    <source>
        <dbReference type="ARBA" id="ARBA00025736"/>
    </source>
</evidence>
<feature type="region of interest" description="Disordered" evidence="12">
    <location>
        <begin position="337"/>
        <end position="392"/>
    </location>
</feature>
<feature type="transmembrane region" description="Helical" evidence="13">
    <location>
        <begin position="146"/>
        <end position="166"/>
    </location>
</feature>
<feature type="transmembrane region" description="Helical" evidence="13">
    <location>
        <begin position="32"/>
        <end position="54"/>
    </location>
</feature>
<dbReference type="GO" id="GO:0007204">
    <property type="term" value="P:positive regulation of cytosolic calcium ion concentration"/>
    <property type="evidence" value="ECO:0007669"/>
    <property type="project" value="TreeGrafter"/>
</dbReference>
<evidence type="ECO:0000256" key="13">
    <source>
        <dbReference type="SAM" id="Phobius"/>
    </source>
</evidence>
<keyword evidence="9" id="KW-0325">Glycoprotein</keyword>
<organism evidence="15 16">
    <name type="scientific">Callorhinchus milii</name>
    <name type="common">Ghost shark</name>
    <dbReference type="NCBI Taxonomy" id="7868"/>
    <lineage>
        <taxon>Eukaryota</taxon>
        <taxon>Metazoa</taxon>
        <taxon>Chordata</taxon>
        <taxon>Craniata</taxon>
        <taxon>Vertebrata</taxon>
        <taxon>Chondrichthyes</taxon>
        <taxon>Holocephali</taxon>
        <taxon>Chimaeriformes</taxon>
        <taxon>Callorhinchidae</taxon>
        <taxon>Callorhinchus</taxon>
    </lineage>
</organism>
<evidence type="ECO:0000259" key="14">
    <source>
        <dbReference type="PROSITE" id="PS50262"/>
    </source>
</evidence>
<evidence type="ECO:0000256" key="5">
    <source>
        <dbReference type="ARBA" id="ARBA00022989"/>
    </source>
</evidence>
<feature type="compositionally biased region" description="Low complexity" evidence="12">
    <location>
        <begin position="361"/>
        <end position="374"/>
    </location>
</feature>
<evidence type="ECO:0000313" key="15">
    <source>
        <dbReference type="Ensembl" id="ENSCMIP00000001556.1"/>
    </source>
</evidence>
<dbReference type="InParanoid" id="A0A4W3GDY6"/>
<proteinExistence type="inferred from homology"/>
<keyword evidence="8" id="KW-0675">Receptor</keyword>
<dbReference type="GO" id="GO:0005886">
    <property type="term" value="C:plasma membrane"/>
    <property type="evidence" value="ECO:0007669"/>
    <property type="project" value="UniProtKB-SubCell"/>
</dbReference>
<dbReference type="OMA" id="HVVLQYM"/>
<feature type="transmembrane region" description="Helical" evidence="13">
    <location>
        <begin position="237"/>
        <end position="255"/>
    </location>
</feature>
<evidence type="ECO:0000256" key="7">
    <source>
        <dbReference type="ARBA" id="ARBA00023136"/>
    </source>
</evidence>
<name>A0A4W3GDY6_CALMI</name>
<dbReference type="PANTHER" id="PTHR24225">
    <property type="entry name" value="CHEMOTACTIC RECEPTOR"/>
    <property type="match status" value="1"/>
</dbReference>
<dbReference type="Ensembl" id="ENSCMIT00000001620.1">
    <property type="protein sequence ID" value="ENSCMIP00000001556.1"/>
    <property type="gene ID" value="ENSCMIG00000000990.1"/>
</dbReference>
<dbReference type="InterPro" id="IPR017452">
    <property type="entry name" value="GPCR_Rhodpsn_7TM"/>
</dbReference>
<dbReference type="GO" id="GO:0004875">
    <property type="term" value="F:complement receptor activity"/>
    <property type="evidence" value="ECO:0007669"/>
    <property type="project" value="TreeGrafter"/>
</dbReference>
<evidence type="ECO:0000256" key="12">
    <source>
        <dbReference type="SAM" id="MobiDB-lite"/>
    </source>
</evidence>
<reference evidence="16" key="1">
    <citation type="journal article" date="2006" name="Science">
        <title>Ancient noncoding elements conserved in the human genome.</title>
        <authorList>
            <person name="Venkatesh B."/>
            <person name="Kirkness E.F."/>
            <person name="Loh Y.H."/>
            <person name="Halpern A.L."/>
            <person name="Lee A.P."/>
            <person name="Johnson J."/>
            <person name="Dandona N."/>
            <person name="Viswanathan L.D."/>
            <person name="Tay A."/>
            <person name="Venter J.C."/>
            <person name="Strausberg R.L."/>
            <person name="Brenner S."/>
        </authorList>
    </citation>
    <scope>NUCLEOTIDE SEQUENCE [LARGE SCALE GENOMIC DNA]</scope>
</reference>
<feature type="compositionally biased region" description="Basic and acidic residues" evidence="12">
    <location>
        <begin position="339"/>
        <end position="357"/>
    </location>
</feature>
<dbReference type="GO" id="GO:0004974">
    <property type="term" value="F:leukotriene receptor activity"/>
    <property type="evidence" value="ECO:0007669"/>
    <property type="project" value="InterPro"/>
</dbReference>
<keyword evidence="16" id="KW-1185">Reference proteome</keyword>
<dbReference type="FunFam" id="1.20.1070.10:FF:000109">
    <property type="entry name" value="Leukotriene B4 receptor"/>
    <property type="match status" value="1"/>
</dbReference>
<reference evidence="15" key="5">
    <citation type="submission" date="2025-09" db="UniProtKB">
        <authorList>
            <consortium name="Ensembl"/>
        </authorList>
    </citation>
    <scope>IDENTIFICATION</scope>
</reference>
<keyword evidence="6" id="KW-0297">G-protein coupled receptor</keyword>
<keyword evidence="5 13" id="KW-1133">Transmembrane helix</keyword>
<dbReference type="SUPFAM" id="SSF81321">
    <property type="entry name" value="Family A G protein-coupled receptor-like"/>
    <property type="match status" value="1"/>
</dbReference>
<dbReference type="Pfam" id="PF00001">
    <property type="entry name" value="7tm_1"/>
    <property type="match status" value="1"/>
</dbReference>
<accession>A0A4W3GDY6</accession>
<comment type="subcellular location">
    <subcellularLocation>
        <location evidence="1">Cell membrane</location>
        <topology evidence="1">Multi-pass membrane protein</topology>
    </subcellularLocation>
</comment>
<dbReference type="PANTHER" id="PTHR24225:SF72">
    <property type="entry name" value="G-PROTEIN COUPLED RECEPTORS FAMILY 1 PROFILE DOMAIN-CONTAINING PROTEIN-RELATED"/>
    <property type="match status" value="1"/>
</dbReference>
<feature type="transmembrane region" description="Helical" evidence="13">
    <location>
        <begin position="192"/>
        <end position="217"/>
    </location>
</feature>
<keyword evidence="4 13" id="KW-0812">Transmembrane</keyword>
<dbReference type="GeneTree" id="ENSGT00950000182966"/>
<evidence type="ECO:0000313" key="16">
    <source>
        <dbReference type="Proteomes" id="UP000314986"/>
    </source>
</evidence>
<evidence type="ECO:0000256" key="2">
    <source>
        <dbReference type="ARBA" id="ARBA00022475"/>
    </source>
</evidence>
<keyword evidence="3" id="KW-0597">Phosphoprotein</keyword>
<dbReference type="PRINTS" id="PR00237">
    <property type="entry name" value="GPCRRHODOPSN"/>
</dbReference>
<dbReference type="Gene3D" id="1.20.1070.10">
    <property type="entry name" value="Rhodopsin 7-helix transmembrane proteins"/>
    <property type="match status" value="1"/>
</dbReference>